<feature type="region of interest" description="Disordered" evidence="1">
    <location>
        <begin position="196"/>
        <end position="224"/>
    </location>
</feature>
<comment type="caution">
    <text evidence="2">The sequence shown here is derived from an EMBL/GenBank/DDBJ whole genome shotgun (WGS) entry which is preliminary data.</text>
</comment>
<sequence length="224" mass="26454">MDSIYENLKKYISDEQHRELECREYLQYAKHILFKETVIDYVNDDCEFRTRVGDTDYIISAQVKRGDSIKRVKAYVWELKAPQCYIYQKDNNDRLIPTSDLFKAENQLIHYYDQLKGTTRFNDEFGITHPDDVCIGGIIIGRLDRWVRGIDNENKKDNLLRQTQRIRDKYQYDTHKIGIITWDFILDNLNIPGKTVTTQKSESKPIRMSMPTDSTNPFTYSGSK</sequence>
<gene>
    <name evidence="2" type="ORF">CEE37_03985</name>
</gene>
<organism evidence="2 3">
    <name type="scientific">candidate division LCP-89 bacterium B3_LCP</name>
    <dbReference type="NCBI Taxonomy" id="2012998"/>
    <lineage>
        <taxon>Bacteria</taxon>
        <taxon>Pseudomonadati</taxon>
        <taxon>Bacteria division LCP-89</taxon>
    </lineage>
</organism>
<dbReference type="Proteomes" id="UP000319619">
    <property type="component" value="Unassembled WGS sequence"/>
</dbReference>
<evidence type="ECO:0000313" key="3">
    <source>
        <dbReference type="Proteomes" id="UP000319619"/>
    </source>
</evidence>
<dbReference type="EMBL" id="NJBN01000002">
    <property type="protein sequence ID" value="TKJ41737.1"/>
    <property type="molecule type" value="Genomic_DNA"/>
</dbReference>
<dbReference type="AlphaFoldDB" id="A0A532V420"/>
<name>A0A532V420_UNCL8</name>
<accession>A0A532V420</accession>
<proteinExistence type="predicted"/>
<evidence type="ECO:0000256" key="1">
    <source>
        <dbReference type="SAM" id="MobiDB-lite"/>
    </source>
</evidence>
<evidence type="ECO:0000313" key="2">
    <source>
        <dbReference type="EMBL" id="TKJ41737.1"/>
    </source>
</evidence>
<feature type="compositionally biased region" description="Polar residues" evidence="1">
    <location>
        <begin position="211"/>
        <end position="224"/>
    </location>
</feature>
<protein>
    <submittedName>
        <fullName evidence="2">Uncharacterized protein</fullName>
    </submittedName>
</protein>
<reference evidence="2 3" key="1">
    <citation type="submission" date="2017-06" db="EMBL/GenBank/DDBJ databases">
        <title>Novel microbial phyla capable of carbon fixation and sulfur reduction in deep-sea sediments.</title>
        <authorList>
            <person name="Huang J."/>
            <person name="Baker B."/>
            <person name="Wang Y."/>
        </authorList>
    </citation>
    <scope>NUCLEOTIDE SEQUENCE [LARGE SCALE GENOMIC DNA]</scope>
    <source>
        <strain evidence="2">B3_LCP</strain>
    </source>
</reference>